<dbReference type="KEGG" id="mno:Mnod_7487"/>
<reference evidence="1 2" key="1">
    <citation type="submission" date="2009-01" db="EMBL/GenBank/DDBJ databases">
        <title>Complete sequence of chromosome of Methylobacterium nodulans ORS 2060.</title>
        <authorList>
            <consortium name="US DOE Joint Genome Institute"/>
            <person name="Lucas S."/>
            <person name="Copeland A."/>
            <person name="Lapidus A."/>
            <person name="Glavina del Rio T."/>
            <person name="Dalin E."/>
            <person name="Tice H."/>
            <person name="Bruce D."/>
            <person name="Goodwin L."/>
            <person name="Pitluck S."/>
            <person name="Sims D."/>
            <person name="Brettin T."/>
            <person name="Detter J.C."/>
            <person name="Han C."/>
            <person name="Larimer F."/>
            <person name="Land M."/>
            <person name="Hauser L."/>
            <person name="Kyrpides N."/>
            <person name="Ivanova N."/>
            <person name="Marx C.J."/>
            <person name="Richardson P."/>
        </authorList>
    </citation>
    <scope>NUCLEOTIDE SEQUENCE [LARGE SCALE GENOMIC DNA]</scope>
    <source>
        <strain evidence="2">LMG 21967 / CNCM I-2342 / ORS 2060</strain>
    </source>
</reference>
<sequence length="53" mass="6297">MTKEQKVIRAKVGLLEPAKQLGNVSQACKLMGYSRDNFYRFREFYETGVRRPW</sequence>
<dbReference type="eggNOG" id="COG2801">
    <property type="taxonomic scope" value="Bacteria"/>
</dbReference>
<dbReference type="HOGENOM" id="CLU_067821_4_1_5"/>
<dbReference type="Pfam" id="PF13551">
    <property type="entry name" value="HTH_29"/>
    <property type="match status" value="1"/>
</dbReference>
<gene>
    <name evidence="1" type="ordered locus">Mnod_7487</name>
</gene>
<accession>B8IPD2</accession>
<proteinExistence type="predicted"/>
<evidence type="ECO:0000313" key="1">
    <source>
        <dbReference type="EMBL" id="ACL62224.1"/>
    </source>
</evidence>
<dbReference type="EMBL" id="CP001349">
    <property type="protein sequence ID" value="ACL62224.1"/>
    <property type="molecule type" value="Genomic_DNA"/>
</dbReference>
<name>B8IPD2_METNO</name>
<protein>
    <submittedName>
        <fullName evidence="1">Putative transposase</fullName>
    </submittedName>
</protein>
<dbReference type="AlphaFoldDB" id="B8IPD2"/>
<organism evidence="1 2">
    <name type="scientific">Methylobacterium nodulans (strain LMG 21967 / CNCM I-2342 / ORS 2060)</name>
    <dbReference type="NCBI Taxonomy" id="460265"/>
    <lineage>
        <taxon>Bacteria</taxon>
        <taxon>Pseudomonadati</taxon>
        <taxon>Pseudomonadota</taxon>
        <taxon>Alphaproteobacteria</taxon>
        <taxon>Hyphomicrobiales</taxon>
        <taxon>Methylobacteriaceae</taxon>
        <taxon>Methylobacterium</taxon>
    </lineage>
</organism>
<keyword evidence="2" id="KW-1185">Reference proteome</keyword>
<evidence type="ECO:0000313" key="2">
    <source>
        <dbReference type="Proteomes" id="UP000008207"/>
    </source>
</evidence>
<dbReference type="Proteomes" id="UP000008207">
    <property type="component" value="Chromosome"/>
</dbReference>
<dbReference type="STRING" id="460265.Mnod_7487"/>